<dbReference type="EMBL" id="UINC01002358">
    <property type="protein sequence ID" value="SUZ95830.1"/>
    <property type="molecule type" value="Genomic_DNA"/>
</dbReference>
<name>A0A381RVD9_9ZZZZ</name>
<gene>
    <name evidence="1" type="ORF">METZ01_LOCUS48684</name>
</gene>
<evidence type="ECO:0000313" key="1">
    <source>
        <dbReference type="EMBL" id="SUZ95830.1"/>
    </source>
</evidence>
<organism evidence="1">
    <name type="scientific">marine metagenome</name>
    <dbReference type="NCBI Taxonomy" id="408172"/>
    <lineage>
        <taxon>unclassified sequences</taxon>
        <taxon>metagenomes</taxon>
        <taxon>ecological metagenomes</taxon>
    </lineage>
</organism>
<reference evidence="1" key="1">
    <citation type="submission" date="2018-05" db="EMBL/GenBank/DDBJ databases">
        <authorList>
            <person name="Lanie J.A."/>
            <person name="Ng W.-L."/>
            <person name="Kazmierczak K.M."/>
            <person name="Andrzejewski T.M."/>
            <person name="Davidsen T.M."/>
            <person name="Wayne K.J."/>
            <person name="Tettelin H."/>
            <person name="Glass J.I."/>
            <person name="Rusch D."/>
            <person name="Podicherti R."/>
            <person name="Tsui H.-C.T."/>
            <person name="Winkler M.E."/>
        </authorList>
    </citation>
    <scope>NUCLEOTIDE SEQUENCE</scope>
</reference>
<accession>A0A381RVD9</accession>
<proteinExistence type="predicted"/>
<dbReference type="AlphaFoldDB" id="A0A381RVD9"/>
<sequence>MTNTPIHEPSSPACPTGSEGSLVVDCETCSERHTATCDDCVVTFLLGRRPGEAVVIDLDEHRSLRILADAGLAPPLRHAPEGR</sequence>
<protein>
    <submittedName>
        <fullName evidence="1">Uncharacterized protein</fullName>
    </submittedName>
</protein>